<dbReference type="InterPro" id="IPR036318">
    <property type="entry name" value="FAD-bd_PCMH-like_sf"/>
</dbReference>
<name>A0A163FT98_DIDRA</name>
<sequence>MDNDNMTQYDQLVAAGLQDLVLLPDSDAYKDRQTSYWAANVAMHPNCIVQPRTKEEVSHVLKVLVKAGGPIALRSGGHTQWAGSNDVHKGVTIDLGRMANVTYDAHSRIASVQPGSRWSEAYRKLLGHQVCVTGGREGQVGVGGFLTGGGNSYYAGLYGLGCDNVASFEVVLANGDTVHANANSHSDLWTALKGGSGNFGIVTRFDMYTFPAHDLWGGIRAAVRSEGDNLAQTLVDFTEQNCKNPQAAYILNYTFNPELSADTIVAHVIVDTNGTANAPAFDAIQKVPVIVGDVKKRTMADMADSYKLPSHQQQVWFSLTFKNEVSIIEMASKMHDGLVDELKTLMPASDFTTQCLFQPMPTLFAGHSIRRGGNVLGLDQLKENALLWLIVGSTVTPDEHVIMREKLKAFSSTLEKFAESKDLSVNWRYLNYVDETQDPLKSYGQSNIDFIRRVAAKYDPSGVFQKTLVSGWKISKVEI</sequence>
<evidence type="ECO:0000313" key="5">
    <source>
        <dbReference type="EMBL" id="KZM24529.1"/>
    </source>
</evidence>
<dbReference type="InterPro" id="IPR050416">
    <property type="entry name" value="FAD-linked_Oxidoreductase"/>
</dbReference>
<comment type="similarity">
    <text evidence="1">Belongs to the oxygen-dependent FAD-linked oxidoreductase family.</text>
</comment>
<dbReference type="Proteomes" id="UP000076837">
    <property type="component" value="Unassembled WGS sequence"/>
</dbReference>
<dbReference type="PROSITE" id="PS51387">
    <property type="entry name" value="FAD_PCMH"/>
    <property type="match status" value="1"/>
</dbReference>
<dbReference type="Gene3D" id="3.30.465.10">
    <property type="match status" value="1"/>
</dbReference>
<dbReference type="PANTHER" id="PTHR42973">
    <property type="entry name" value="BINDING OXIDOREDUCTASE, PUTATIVE (AFU_ORTHOLOGUE AFUA_1G17690)-RELATED"/>
    <property type="match status" value="1"/>
</dbReference>
<dbReference type="EMBL" id="JYNV01000155">
    <property type="protein sequence ID" value="KZM24529.1"/>
    <property type="molecule type" value="Genomic_DNA"/>
</dbReference>
<organism evidence="5 6">
    <name type="scientific">Didymella rabiei</name>
    <name type="common">Chickpea ascochyta blight fungus</name>
    <name type="synonym">Mycosphaerella rabiei</name>
    <dbReference type="NCBI Taxonomy" id="5454"/>
    <lineage>
        <taxon>Eukaryota</taxon>
        <taxon>Fungi</taxon>
        <taxon>Dikarya</taxon>
        <taxon>Ascomycota</taxon>
        <taxon>Pezizomycotina</taxon>
        <taxon>Dothideomycetes</taxon>
        <taxon>Pleosporomycetidae</taxon>
        <taxon>Pleosporales</taxon>
        <taxon>Pleosporineae</taxon>
        <taxon>Didymellaceae</taxon>
        <taxon>Ascochyta</taxon>
    </lineage>
</organism>
<accession>A0A163FT98</accession>
<dbReference type="InterPro" id="IPR016166">
    <property type="entry name" value="FAD-bd_PCMH"/>
</dbReference>
<evidence type="ECO:0000256" key="3">
    <source>
        <dbReference type="ARBA" id="ARBA00022827"/>
    </source>
</evidence>
<dbReference type="PROSITE" id="PS00862">
    <property type="entry name" value="OX2_COVAL_FAD"/>
    <property type="match status" value="1"/>
</dbReference>
<evidence type="ECO:0000313" key="6">
    <source>
        <dbReference type="Proteomes" id="UP000076837"/>
    </source>
</evidence>
<keyword evidence="2" id="KW-0285">Flavoprotein</keyword>
<dbReference type="GO" id="GO:0071949">
    <property type="term" value="F:FAD binding"/>
    <property type="evidence" value="ECO:0007669"/>
    <property type="project" value="InterPro"/>
</dbReference>
<dbReference type="STRING" id="5454.A0A163FT98"/>
<protein>
    <submittedName>
        <fullName evidence="5">Flavin adenine dinucleotide binding</fullName>
    </submittedName>
</protein>
<dbReference type="AlphaFoldDB" id="A0A163FT98"/>
<dbReference type="InterPro" id="IPR016169">
    <property type="entry name" value="FAD-bd_PCMH_sub2"/>
</dbReference>
<keyword evidence="6" id="KW-1185">Reference proteome</keyword>
<dbReference type="InterPro" id="IPR006093">
    <property type="entry name" value="Oxy_OxRdtase_FAD_BS"/>
</dbReference>
<proteinExistence type="inferred from homology"/>
<dbReference type="PANTHER" id="PTHR42973:SF53">
    <property type="entry name" value="FAD-BINDING PCMH-TYPE DOMAIN-CONTAINING PROTEIN-RELATED"/>
    <property type="match status" value="1"/>
</dbReference>
<evidence type="ECO:0000256" key="2">
    <source>
        <dbReference type="ARBA" id="ARBA00022630"/>
    </source>
</evidence>
<keyword evidence="4" id="KW-0560">Oxidoreductase</keyword>
<dbReference type="OrthoDB" id="2151789at2759"/>
<gene>
    <name evidence="5" type="ORF">ST47_g4233</name>
</gene>
<keyword evidence="3" id="KW-0274">FAD</keyword>
<evidence type="ECO:0000256" key="1">
    <source>
        <dbReference type="ARBA" id="ARBA00005466"/>
    </source>
</evidence>
<dbReference type="InterPro" id="IPR006094">
    <property type="entry name" value="Oxid_FAD_bind_N"/>
</dbReference>
<dbReference type="Pfam" id="PF01565">
    <property type="entry name" value="FAD_binding_4"/>
    <property type="match status" value="1"/>
</dbReference>
<comment type="caution">
    <text evidence="5">The sequence shown here is derived from an EMBL/GenBank/DDBJ whole genome shotgun (WGS) entry which is preliminary data.</text>
</comment>
<dbReference type="SUPFAM" id="SSF56176">
    <property type="entry name" value="FAD-binding/transporter-associated domain-like"/>
    <property type="match status" value="1"/>
</dbReference>
<dbReference type="GO" id="GO:0016491">
    <property type="term" value="F:oxidoreductase activity"/>
    <property type="evidence" value="ECO:0007669"/>
    <property type="project" value="UniProtKB-KW"/>
</dbReference>
<evidence type="ECO:0000256" key="4">
    <source>
        <dbReference type="ARBA" id="ARBA00023002"/>
    </source>
</evidence>
<reference evidence="5 6" key="1">
    <citation type="journal article" date="2016" name="Sci. Rep.">
        <title>Draft genome sequencing and secretome analysis of fungal phytopathogen Ascochyta rabiei provides insight into the necrotrophic effector repertoire.</title>
        <authorList>
            <person name="Verma S."/>
            <person name="Gazara R.K."/>
            <person name="Nizam S."/>
            <person name="Parween S."/>
            <person name="Chattopadhyay D."/>
            <person name="Verma P.K."/>
        </authorList>
    </citation>
    <scope>NUCLEOTIDE SEQUENCE [LARGE SCALE GENOMIC DNA]</scope>
    <source>
        <strain evidence="5 6">ArDII</strain>
    </source>
</reference>